<accession>A0A5B7G581</accession>
<evidence type="ECO:0000313" key="2">
    <source>
        <dbReference type="EMBL" id="MPC52393.1"/>
    </source>
</evidence>
<evidence type="ECO:0000256" key="1">
    <source>
        <dbReference type="SAM" id="Phobius"/>
    </source>
</evidence>
<protein>
    <submittedName>
        <fullName evidence="2">Uncharacterized protein</fullName>
    </submittedName>
</protein>
<keyword evidence="3" id="KW-1185">Reference proteome</keyword>
<feature type="transmembrane region" description="Helical" evidence="1">
    <location>
        <begin position="24"/>
        <end position="51"/>
    </location>
</feature>
<proteinExistence type="predicted"/>
<keyword evidence="1" id="KW-0812">Transmembrane</keyword>
<sequence length="97" mass="10757">MVVFIGEDLSRCRLERPCSVPSGWWSVSTVLCVSYTPSWLLLLLLLLLVVIARSSTHGAPLPHLAPPHVSAPPYSALLIHKRKKKKKKTPSMVFIVS</sequence>
<reference evidence="2 3" key="1">
    <citation type="submission" date="2019-05" db="EMBL/GenBank/DDBJ databases">
        <title>Another draft genome of Portunus trituberculatus and its Hox gene families provides insights of decapod evolution.</title>
        <authorList>
            <person name="Jeong J.-H."/>
            <person name="Song I."/>
            <person name="Kim S."/>
            <person name="Choi T."/>
            <person name="Kim D."/>
            <person name="Ryu S."/>
            <person name="Kim W."/>
        </authorList>
    </citation>
    <scope>NUCLEOTIDE SEQUENCE [LARGE SCALE GENOMIC DNA]</scope>
    <source>
        <tissue evidence="2">Muscle</tissue>
    </source>
</reference>
<comment type="caution">
    <text evidence="2">The sequence shown here is derived from an EMBL/GenBank/DDBJ whole genome shotgun (WGS) entry which is preliminary data.</text>
</comment>
<keyword evidence="1" id="KW-0472">Membrane</keyword>
<organism evidence="2 3">
    <name type="scientific">Portunus trituberculatus</name>
    <name type="common">Swimming crab</name>
    <name type="synonym">Neptunus trituberculatus</name>
    <dbReference type="NCBI Taxonomy" id="210409"/>
    <lineage>
        <taxon>Eukaryota</taxon>
        <taxon>Metazoa</taxon>
        <taxon>Ecdysozoa</taxon>
        <taxon>Arthropoda</taxon>
        <taxon>Crustacea</taxon>
        <taxon>Multicrustacea</taxon>
        <taxon>Malacostraca</taxon>
        <taxon>Eumalacostraca</taxon>
        <taxon>Eucarida</taxon>
        <taxon>Decapoda</taxon>
        <taxon>Pleocyemata</taxon>
        <taxon>Brachyura</taxon>
        <taxon>Eubrachyura</taxon>
        <taxon>Portunoidea</taxon>
        <taxon>Portunidae</taxon>
        <taxon>Portuninae</taxon>
        <taxon>Portunus</taxon>
    </lineage>
</organism>
<gene>
    <name evidence="2" type="ORF">E2C01_046261</name>
</gene>
<evidence type="ECO:0000313" key="3">
    <source>
        <dbReference type="Proteomes" id="UP000324222"/>
    </source>
</evidence>
<keyword evidence="1" id="KW-1133">Transmembrane helix</keyword>
<dbReference type="AlphaFoldDB" id="A0A5B7G581"/>
<dbReference type="EMBL" id="VSRR010010849">
    <property type="protein sequence ID" value="MPC52393.1"/>
    <property type="molecule type" value="Genomic_DNA"/>
</dbReference>
<name>A0A5B7G581_PORTR</name>
<dbReference type="Proteomes" id="UP000324222">
    <property type="component" value="Unassembled WGS sequence"/>
</dbReference>